<dbReference type="STRING" id="1231623.Tasa_004_048"/>
<comment type="caution">
    <text evidence="1">The sequence shown here is derived from an EMBL/GenBank/DDBJ whole genome shotgun (WGS) entry which is preliminary data.</text>
</comment>
<keyword evidence="2" id="KW-1185">Reference proteome</keyword>
<sequence length="78" mass="8130">MISILLQSAARGIEDRLTARFNIEDARTSCTVGFPVTIAGRSRSGRGAAVSGAMHDCVFLSIVQPGGPERIFGAVPIG</sequence>
<organism evidence="1 2">
    <name type="scientific">Tanticharoenia sakaeratensis NBRC 103193</name>
    <dbReference type="NCBI Taxonomy" id="1231623"/>
    <lineage>
        <taxon>Bacteria</taxon>
        <taxon>Pseudomonadati</taxon>
        <taxon>Pseudomonadota</taxon>
        <taxon>Alphaproteobacteria</taxon>
        <taxon>Acetobacterales</taxon>
        <taxon>Acetobacteraceae</taxon>
        <taxon>Tanticharoenia</taxon>
    </lineage>
</organism>
<reference evidence="1 2" key="1">
    <citation type="submission" date="2012-10" db="EMBL/GenBank/DDBJ databases">
        <title>Genome sequencing of Tanticharoenia sakaeratensis NBRC 103193.</title>
        <authorList>
            <person name="Azuma Y."/>
            <person name="Hadano H."/>
            <person name="Hirakawa H."/>
            <person name="Matsushita K."/>
        </authorList>
    </citation>
    <scope>NUCLEOTIDE SEQUENCE [LARGE SCALE GENOMIC DNA]</scope>
    <source>
        <strain evidence="1 2">NBRC 103193</strain>
    </source>
</reference>
<proteinExistence type="predicted"/>
<dbReference type="AlphaFoldDB" id="A0A0D6MI87"/>
<evidence type="ECO:0000313" key="1">
    <source>
        <dbReference type="EMBL" id="GAN52983.1"/>
    </source>
</evidence>
<dbReference type="Proteomes" id="UP000032679">
    <property type="component" value="Unassembled WGS sequence"/>
</dbReference>
<dbReference type="EMBL" id="BALE01000004">
    <property type="protein sequence ID" value="GAN52983.1"/>
    <property type="molecule type" value="Genomic_DNA"/>
</dbReference>
<accession>A0A0D6MI87</accession>
<name>A0A0D6MI87_9PROT</name>
<gene>
    <name evidence="1" type="ORF">Tasa_004_048</name>
</gene>
<protein>
    <submittedName>
        <fullName evidence="1">Uncharacterized protein</fullName>
    </submittedName>
</protein>
<evidence type="ECO:0000313" key="2">
    <source>
        <dbReference type="Proteomes" id="UP000032679"/>
    </source>
</evidence>